<evidence type="ECO:0000256" key="1">
    <source>
        <dbReference type="SAM" id="Phobius"/>
    </source>
</evidence>
<reference evidence="2 3" key="1">
    <citation type="journal article" date="2012" name="Front. Microbiol.">
        <title>Complete genome of Ignavibacterium album, a metabolically versatile, flagellated, facultative anaerobe from the phylum Chlorobi.</title>
        <authorList>
            <person name="Liu Z."/>
            <person name="Frigaard N.-U."/>
            <person name="Vogl K."/>
            <person name="Iino T."/>
            <person name="Ohkuma M."/>
            <person name="Overmann J."/>
            <person name="Bryant D.A."/>
        </authorList>
    </citation>
    <scope>NUCLEOTIDE SEQUENCE [LARGE SCALE GENOMIC DNA]</scope>
    <source>
        <strain evidence="3">DSM 19864 / JCM 16511 / NBRC 101810 / Mat9-16</strain>
    </source>
</reference>
<dbReference type="EMBL" id="CP003418">
    <property type="protein sequence ID" value="AFH48479.1"/>
    <property type="molecule type" value="Genomic_DNA"/>
</dbReference>
<accession>I0AHM2</accession>
<keyword evidence="1" id="KW-0812">Transmembrane</keyword>
<dbReference type="AlphaFoldDB" id="I0AHM2"/>
<dbReference type="KEGG" id="ial:IALB_0767"/>
<dbReference type="RefSeq" id="WP_014559635.1">
    <property type="nucleotide sequence ID" value="NC_017464.1"/>
</dbReference>
<keyword evidence="3" id="KW-1185">Reference proteome</keyword>
<evidence type="ECO:0008006" key="4">
    <source>
        <dbReference type="Google" id="ProtNLM"/>
    </source>
</evidence>
<sequence length="130" mass="15007">MQRNKLFIFFSVIIPLLALSGFSALYLSAAIDFSLFKSYSLGVLIAALNFLIGFIAIRIGLNKPNKSFLIIVFGAVVIRFFLIFALIILTLSFLYVRMNSFIFTNFTFYFYFLIVEILYLKNQKILIKNE</sequence>
<protein>
    <recommendedName>
        <fullName evidence="4">ATP synthase I chain</fullName>
    </recommendedName>
</protein>
<feature type="transmembrane region" description="Helical" evidence="1">
    <location>
        <begin position="39"/>
        <end position="61"/>
    </location>
</feature>
<name>I0AHM2_IGNAJ</name>
<dbReference type="HOGENOM" id="CLU_1935193_0_0_10"/>
<feature type="transmembrane region" description="Helical" evidence="1">
    <location>
        <begin position="68"/>
        <end position="95"/>
    </location>
</feature>
<dbReference type="Proteomes" id="UP000007394">
    <property type="component" value="Chromosome"/>
</dbReference>
<organism evidence="2 3">
    <name type="scientific">Ignavibacterium album (strain DSM 19864 / JCM 16511 / NBRC 101810 / Mat9-16)</name>
    <dbReference type="NCBI Taxonomy" id="945713"/>
    <lineage>
        <taxon>Bacteria</taxon>
        <taxon>Pseudomonadati</taxon>
        <taxon>Ignavibacteriota</taxon>
        <taxon>Ignavibacteria</taxon>
        <taxon>Ignavibacteriales</taxon>
        <taxon>Ignavibacteriaceae</taxon>
        <taxon>Ignavibacterium</taxon>
    </lineage>
</organism>
<keyword evidence="1" id="KW-0472">Membrane</keyword>
<evidence type="ECO:0000313" key="2">
    <source>
        <dbReference type="EMBL" id="AFH48479.1"/>
    </source>
</evidence>
<feature type="transmembrane region" description="Helical" evidence="1">
    <location>
        <begin position="7"/>
        <end position="27"/>
    </location>
</feature>
<dbReference type="STRING" id="945713.IALB_0767"/>
<proteinExistence type="predicted"/>
<keyword evidence="1" id="KW-1133">Transmembrane helix</keyword>
<gene>
    <name evidence="2" type="ordered locus">IALB_0767</name>
</gene>
<evidence type="ECO:0000313" key="3">
    <source>
        <dbReference type="Proteomes" id="UP000007394"/>
    </source>
</evidence>
<feature type="transmembrane region" description="Helical" evidence="1">
    <location>
        <begin position="101"/>
        <end position="120"/>
    </location>
</feature>